<dbReference type="GO" id="GO:0046656">
    <property type="term" value="P:folic acid biosynthetic process"/>
    <property type="evidence" value="ECO:0007669"/>
    <property type="project" value="UniProtKB-KW"/>
</dbReference>
<dbReference type="GO" id="GO:0008652">
    <property type="term" value="P:amino acid biosynthetic process"/>
    <property type="evidence" value="ECO:0007669"/>
    <property type="project" value="UniProtKB-ARBA"/>
</dbReference>
<dbReference type="SUPFAM" id="SSF56752">
    <property type="entry name" value="D-aminoacid aminotransferase-like PLP-dependent enzymes"/>
    <property type="match status" value="1"/>
</dbReference>
<comment type="pathway">
    <text evidence="5">Amino-acid biosynthesis; L-leucine biosynthesis; L-leucine from 3-methyl-2-oxobutanoate: step 4/4.</text>
</comment>
<dbReference type="InterPro" id="IPR001544">
    <property type="entry name" value="Aminotrans_IV"/>
</dbReference>
<dbReference type="PANTHER" id="PTHR42743">
    <property type="entry name" value="AMINO-ACID AMINOTRANSFERASE"/>
    <property type="match status" value="1"/>
</dbReference>
<evidence type="ECO:0000256" key="7">
    <source>
        <dbReference type="ARBA" id="ARBA00013053"/>
    </source>
</evidence>
<dbReference type="PANTHER" id="PTHR42743:SF11">
    <property type="entry name" value="AMINODEOXYCHORISMATE LYASE"/>
    <property type="match status" value="1"/>
</dbReference>
<comment type="pathway">
    <text evidence="10">Cofactor biosynthesis; tetrahydrofolate biosynthesis; 4-aminobenzoate from chorismate: step 2/2.</text>
</comment>
<sequence>MIAPTVNVDGIISEAEKASIPVLDRGFLYGDSIYEVFRTYRSVPLFLKDHFERLENSAQLIQMQISQSREQLLEEIRRTAIEAGVSHESDAYVRYQITRGEGAVDLYPDPDLKTRYVIIVKALPSWNPVFYERGVNMAIPNVRRNPVNSLDPNIKGGNYLNNIMGLTEAREAGADDCVMLNRDGFVTEAANSNVWFLIRGRLVTPGSGNLRGLTKKHVHRALKAADMKSFEEDVHVNELLDATECFITSATREVMPVVSLTLLDGERLEFPVGGGEVTRQTRRIFSDYVEAHISEHAQDALA</sequence>
<evidence type="ECO:0000256" key="4">
    <source>
        <dbReference type="ARBA" id="ARBA00004931"/>
    </source>
</evidence>
<comment type="catalytic activity">
    <reaction evidence="14">
        <text>L-leucine + 2-oxoglutarate = 4-methyl-2-oxopentanoate + L-glutamate</text>
        <dbReference type="Rhea" id="RHEA:18321"/>
        <dbReference type="ChEBI" id="CHEBI:16810"/>
        <dbReference type="ChEBI" id="CHEBI:17865"/>
        <dbReference type="ChEBI" id="CHEBI:29985"/>
        <dbReference type="ChEBI" id="CHEBI:57427"/>
        <dbReference type="EC" id="2.6.1.42"/>
    </reaction>
</comment>
<organism evidence="19">
    <name type="scientific">uncultured gamma proteobacterium HF0200_40H22</name>
    <dbReference type="NCBI Taxonomy" id="710985"/>
    <lineage>
        <taxon>Bacteria</taxon>
        <taxon>Pseudomonadati</taxon>
        <taxon>Pseudomonadota</taxon>
        <taxon>Gammaproteobacteria</taxon>
        <taxon>environmental samples</taxon>
    </lineage>
</organism>
<proteinExistence type="inferred from homology"/>
<evidence type="ECO:0000256" key="1">
    <source>
        <dbReference type="ARBA" id="ARBA00001933"/>
    </source>
</evidence>
<comment type="pathway">
    <text evidence="4">Amino-acid biosynthesis; L-valine biosynthesis; L-valine from pyruvate: step 4/4.</text>
</comment>
<evidence type="ECO:0000256" key="6">
    <source>
        <dbReference type="ARBA" id="ARBA00009320"/>
    </source>
</evidence>
<dbReference type="InterPro" id="IPR043132">
    <property type="entry name" value="BCAT-like_C"/>
</dbReference>
<dbReference type="EMBL" id="GU474884">
    <property type="protein sequence ID" value="ADI18243.1"/>
    <property type="molecule type" value="Genomic_DNA"/>
</dbReference>
<comment type="catalytic activity">
    <reaction evidence="13">
        <text>L-isoleucine + 2-oxoglutarate = (S)-3-methyl-2-oxopentanoate + L-glutamate</text>
        <dbReference type="Rhea" id="RHEA:24801"/>
        <dbReference type="ChEBI" id="CHEBI:16810"/>
        <dbReference type="ChEBI" id="CHEBI:29985"/>
        <dbReference type="ChEBI" id="CHEBI:35146"/>
        <dbReference type="ChEBI" id="CHEBI:58045"/>
        <dbReference type="EC" id="2.6.1.42"/>
    </reaction>
</comment>
<name>E0XV02_9GAMM</name>
<evidence type="ECO:0000256" key="13">
    <source>
        <dbReference type="ARBA" id="ARBA00048798"/>
    </source>
</evidence>
<comment type="pathway">
    <text evidence="3">Amino-acid biosynthesis; L-isoleucine biosynthesis; L-isoleucine from 2-oxobutanoate: step 4/4.</text>
</comment>
<evidence type="ECO:0000256" key="3">
    <source>
        <dbReference type="ARBA" id="ARBA00004824"/>
    </source>
</evidence>
<evidence type="ECO:0000256" key="2">
    <source>
        <dbReference type="ARBA" id="ARBA00003109"/>
    </source>
</evidence>
<dbReference type="AlphaFoldDB" id="E0XV02"/>
<keyword evidence="19" id="KW-0456">Lyase</keyword>
<reference evidence="19" key="1">
    <citation type="journal article" date="2011" name="Environ. Microbiol.">
        <title>Time-series analyses of Monterey Bay coastal microbial picoplankton using a 'genome proxy' microarray.</title>
        <authorList>
            <person name="Rich V.I."/>
            <person name="Pham V.D."/>
            <person name="Eppley J."/>
            <person name="Shi Y."/>
            <person name="DeLong E.F."/>
        </authorList>
    </citation>
    <scope>NUCLEOTIDE SEQUENCE</scope>
</reference>
<dbReference type="GO" id="GO:0008696">
    <property type="term" value="F:4-amino-4-deoxychorismate lyase activity"/>
    <property type="evidence" value="ECO:0007669"/>
    <property type="project" value="UniProtKB-EC"/>
</dbReference>
<evidence type="ECO:0000256" key="14">
    <source>
        <dbReference type="ARBA" id="ARBA00049229"/>
    </source>
</evidence>
<comment type="similarity">
    <text evidence="6">Belongs to the class-IV pyridoxal-phosphate-dependent aminotransferase family.</text>
</comment>
<comment type="function">
    <text evidence="16">Involved in the biosynthesis of p-aminobenzoate (PABA), a precursor of tetrahydrofolate. Converts 4-amino-4-deoxychorismate into 4-aminobenzoate (PABA) and pyruvate.</text>
</comment>
<evidence type="ECO:0000256" key="16">
    <source>
        <dbReference type="ARBA" id="ARBA00054027"/>
    </source>
</evidence>
<evidence type="ECO:0000256" key="9">
    <source>
        <dbReference type="ARBA" id="ARBA00022909"/>
    </source>
</evidence>
<evidence type="ECO:0000313" key="19">
    <source>
        <dbReference type="EMBL" id="ADI18243.1"/>
    </source>
</evidence>
<keyword evidence="19" id="KW-0808">Transferase</keyword>
<comment type="catalytic activity">
    <reaction evidence="12">
        <text>L-valine + 2-oxoglutarate = 3-methyl-2-oxobutanoate + L-glutamate</text>
        <dbReference type="Rhea" id="RHEA:24813"/>
        <dbReference type="ChEBI" id="CHEBI:11851"/>
        <dbReference type="ChEBI" id="CHEBI:16810"/>
        <dbReference type="ChEBI" id="CHEBI:29985"/>
        <dbReference type="ChEBI" id="CHEBI:57762"/>
        <dbReference type="EC" id="2.6.1.42"/>
    </reaction>
</comment>
<comment type="function">
    <text evidence="2">Acts on leucine, isoleucine and valine.</text>
</comment>
<evidence type="ECO:0000256" key="5">
    <source>
        <dbReference type="ARBA" id="ARBA00005072"/>
    </source>
</evidence>
<comment type="catalytic activity">
    <reaction evidence="15">
        <text>4-amino-4-deoxychorismate = 4-aminobenzoate + pyruvate + H(+)</text>
        <dbReference type="Rhea" id="RHEA:16201"/>
        <dbReference type="ChEBI" id="CHEBI:15361"/>
        <dbReference type="ChEBI" id="CHEBI:15378"/>
        <dbReference type="ChEBI" id="CHEBI:17836"/>
        <dbReference type="ChEBI" id="CHEBI:58406"/>
        <dbReference type="EC" id="4.1.3.38"/>
    </reaction>
</comment>
<dbReference type="EC" id="4.1.3.38" evidence="11"/>
<dbReference type="InterPro" id="IPR036038">
    <property type="entry name" value="Aminotransferase-like"/>
</dbReference>
<evidence type="ECO:0000256" key="12">
    <source>
        <dbReference type="ARBA" id="ARBA00048212"/>
    </source>
</evidence>
<evidence type="ECO:0000256" key="11">
    <source>
        <dbReference type="ARBA" id="ARBA00035676"/>
    </source>
</evidence>
<evidence type="ECO:0000256" key="10">
    <source>
        <dbReference type="ARBA" id="ARBA00035633"/>
    </source>
</evidence>
<dbReference type="Gene3D" id="3.20.10.10">
    <property type="entry name" value="D-amino Acid Aminotransferase, subunit A, domain 2"/>
    <property type="match status" value="1"/>
</dbReference>
<evidence type="ECO:0000256" key="17">
    <source>
        <dbReference type="ARBA" id="ARBA00069174"/>
    </source>
</evidence>
<evidence type="ECO:0000256" key="15">
    <source>
        <dbReference type="ARBA" id="ARBA00049529"/>
    </source>
</evidence>
<dbReference type="FunFam" id="3.20.10.10:FF:000002">
    <property type="entry name" value="D-alanine aminotransferase"/>
    <property type="match status" value="1"/>
</dbReference>
<keyword evidence="19" id="KW-0032">Aminotransferase</keyword>
<dbReference type="Pfam" id="PF01063">
    <property type="entry name" value="Aminotran_4"/>
    <property type="match status" value="1"/>
</dbReference>
<protein>
    <recommendedName>
        <fullName evidence="17">Aminodeoxychorismate lyase</fullName>
        <ecNumber evidence="7">2.6.1.42</ecNumber>
        <ecNumber evidence="11">4.1.3.38</ecNumber>
    </recommendedName>
    <alternativeName>
        <fullName evidence="18">4-amino-4-deoxychorismate lyase</fullName>
    </alternativeName>
</protein>
<dbReference type="InterPro" id="IPR050571">
    <property type="entry name" value="Class-IV_PLP-Dep_Aminotrnsfr"/>
</dbReference>
<keyword evidence="8" id="KW-0663">Pyridoxal phosphate</keyword>
<comment type="cofactor">
    <cofactor evidence="1">
        <name>pyridoxal 5'-phosphate</name>
        <dbReference type="ChEBI" id="CHEBI:597326"/>
    </cofactor>
</comment>
<dbReference type="InterPro" id="IPR043131">
    <property type="entry name" value="BCAT-like_N"/>
</dbReference>
<dbReference type="GO" id="GO:0004084">
    <property type="term" value="F:branched-chain-amino-acid transaminase activity"/>
    <property type="evidence" value="ECO:0007669"/>
    <property type="project" value="UniProtKB-EC"/>
</dbReference>
<dbReference type="Gene3D" id="3.30.470.10">
    <property type="match status" value="1"/>
</dbReference>
<evidence type="ECO:0000256" key="8">
    <source>
        <dbReference type="ARBA" id="ARBA00022898"/>
    </source>
</evidence>
<keyword evidence="9" id="KW-0289">Folate biosynthesis</keyword>
<evidence type="ECO:0000256" key="18">
    <source>
        <dbReference type="ARBA" id="ARBA00080135"/>
    </source>
</evidence>
<dbReference type="EC" id="2.6.1.42" evidence="7"/>
<accession>E0XV02</accession>